<dbReference type="AlphaFoldDB" id="A0A4C1YAV1"/>
<name>A0A4C1YAV1_EUMVA</name>
<keyword evidence="2" id="KW-1185">Reference proteome</keyword>
<proteinExistence type="predicted"/>
<protein>
    <submittedName>
        <fullName evidence="1">Uncharacterized protein</fullName>
    </submittedName>
</protein>
<evidence type="ECO:0000313" key="1">
    <source>
        <dbReference type="EMBL" id="GBP72483.1"/>
    </source>
</evidence>
<dbReference type="EMBL" id="BGZK01001147">
    <property type="protein sequence ID" value="GBP72483.1"/>
    <property type="molecule type" value="Genomic_DNA"/>
</dbReference>
<evidence type="ECO:0000313" key="2">
    <source>
        <dbReference type="Proteomes" id="UP000299102"/>
    </source>
</evidence>
<comment type="caution">
    <text evidence="1">The sequence shown here is derived from an EMBL/GenBank/DDBJ whole genome shotgun (WGS) entry which is preliminary data.</text>
</comment>
<gene>
    <name evidence="1" type="ORF">EVAR_59297_1</name>
</gene>
<dbReference type="Proteomes" id="UP000299102">
    <property type="component" value="Unassembled WGS sequence"/>
</dbReference>
<organism evidence="1 2">
    <name type="scientific">Eumeta variegata</name>
    <name type="common">Bagworm moth</name>
    <name type="synonym">Eumeta japonica</name>
    <dbReference type="NCBI Taxonomy" id="151549"/>
    <lineage>
        <taxon>Eukaryota</taxon>
        <taxon>Metazoa</taxon>
        <taxon>Ecdysozoa</taxon>
        <taxon>Arthropoda</taxon>
        <taxon>Hexapoda</taxon>
        <taxon>Insecta</taxon>
        <taxon>Pterygota</taxon>
        <taxon>Neoptera</taxon>
        <taxon>Endopterygota</taxon>
        <taxon>Lepidoptera</taxon>
        <taxon>Glossata</taxon>
        <taxon>Ditrysia</taxon>
        <taxon>Tineoidea</taxon>
        <taxon>Psychidae</taxon>
        <taxon>Oiketicinae</taxon>
        <taxon>Eumeta</taxon>
    </lineage>
</organism>
<reference evidence="1 2" key="1">
    <citation type="journal article" date="2019" name="Commun. Biol.">
        <title>The bagworm genome reveals a unique fibroin gene that provides high tensile strength.</title>
        <authorList>
            <person name="Kono N."/>
            <person name="Nakamura H."/>
            <person name="Ohtoshi R."/>
            <person name="Tomita M."/>
            <person name="Numata K."/>
            <person name="Arakawa K."/>
        </authorList>
    </citation>
    <scope>NUCLEOTIDE SEQUENCE [LARGE SCALE GENOMIC DNA]</scope>
</reference>
<accession>A0A4C1YAV1</accession>
<sequence length="119" mass="12678">MYAEIGGSGGAGAVRPALPALAAFAHIALLYSRPPVNLKCHNISQLPCHGVAPRARPPFFRPFNFTACYTPAPTDADLNRTVRGGPTGGRLCRAGAATSAETAGNYLKCGQRRRLRWEN</sequence>